<gene>
    <name evidence="1" type="ORF">T07_1210</name>
</gene>
<comment type="caution">
    <text evidence="1">The sequence shown here is derived from an EMBL/GenBank/DDBJ whole genome shotgun (WGS) entry which is preliminary data.</text>
</comment>
<dbReference type="OrthoDB" id="10473254at2759"/>
<proteinExistence type="predicted"/>
<name>A0A0V0RSP7_9BILA</name>
<organism evidence="1 2">
    <name type="scientific">Trichinella nelsoni</name>
    <dbReference type="NCBI Taxonomy" id="6336"/>
    <lineage>
        <taxon>Eukaryota</taxon>
        <taxon>Metazoa</taxon>
        <taxon>Ecdysozoa</taxon>
        <taxon>Nematoda</taxon>
        <taxon>Enoplea</taxon>
        <taxon>Dorylaimia</taxon>
        <taxon>Trichinellida</taxon>
        <taxon>Trichinellidae</taxon>
        <taxon>Trichinella</taxon>
    </lineage>
</organism>
<dbReference type="EMBL" id="JYDL01000090">
    <property type="protein sequence ID" value="KRX17306.1"/>
    <property type="molecule type" value="Genomic_DNA"/>
</dbReference>
<evidence type="ECO:0000313" key="1">
    <source>
        <dbReference type="EMBL" id="KRX17306.1"/>
    </source>
</evidence>
<protein>
    <submittedName>
        <fullName evidence="1">Uncharacterized protein</fullName>
    </submittedName>
</protein>
<dbReference type="Proteomes" id="UP000054630">
    <property type="component" value="Unassembled WGS sequence"/>
</dbReference>
<evidence type="ECO:0000313" key="2">
    <source>
        <dbReference type="Proteomes" id="UP000054630"/>
    </source>
</evidence>
<keyword evidence="2" id="KW-1185">Reference proteome</keyword>
<dbReference type="AlphaFoldDB" id="A0A0V0RSP7"/>
<reference evidence="1 2" key="1">
    <citation type="submission" date="2015-01" db="EMBL/GenBank/DDBJ databases">
        <title>Evolution of Trichinella species and genotypes.</title>
        <authorList>
            <person name="Korhonen P.K."/>
            <person name="Edoardo P."/>
            <person name="Giuseppe L.R."/>
            <person name="Gasser R.B."/>
        </authorList>
    </citation>
    <scope>NUCLEOTIDE SEQUENCE [LARGE SCALE GENOMIC DNA]</scope>
    <source>
        <strain evidence="1">ISS37</strain>
    </source>
</reference>
<sequence>MKQIKMHWKNEMELNDEKTPIQGSRMLFHVIVISSKGEYLILFRILIDSKNDEDAGNMKQKWKTKELL</sequence>
<accession>A0A0V0RSP7</accession>